<comment type="subcellular location">
    <subcellularLocation>
        <location evidence="1">Membrane</location>
        <topology evidence="1">Single-pass membrane protein</topology>
    </subcellularLocation>
    <subcellularLocation>
        <location evidence="2">Secreted</location>
    </subcellularLocation>
</comment>
<evidence type="ECO:0000259" key="12">
    <source>
        <dbReference type="PROSITE" id="PS50041"/>
    </source>
</evidence>
<feature type="disulfide bond" evidence="10">
    <location>
        <begin position="114"/>
        <end position="141"/>
    </location>
</feature>
<dbReference type="SMART" id="SM00059">
    <property type="entry name" value="FN2"/>
    <property type="match status" value="1"/>
</dbReference>
<dbReference type="InterPro" id="IPR000562">
    <property type="entry name" value="FN_type2_dom"/>
</dbReference>
<organism evidence="14 15">
    <name type="scientific">Phrynosoma platyrhinos</name>
    <name type="common">Desert horned lizard</name>
    <dbReference type="NCBI Taxonomy" id="52577"/>
    <lineage>
        <taxon>Eukaryota</taxon>
        <taxon>Metazoa</taxon>
        <taxon>Chordata</taxon>
        <taxon>Craniata</taxon>
        <taxon>Vertebrata</taxon>
        <taxon>Euteleostomi</taxon>
        <taxon>Lepidosauria</taxon>
        <taxon>Squamata</taxon>
        <taxon>Bifurcata</taxon>
        <taxon>Unidentata</taxon>
        <taxon>Episquamata</taxon>
        <taxon>Toxicofera</taxon>
        <taxon>Iguania</taxon>
        <taxon>Phrynosomatidae</taxon>
        <taxon>Phrynosomatinae</taxon>
        <taxon>Phrynosoma</taxon>
    </lineage>
</organism>
<keyword evidence="9" id="KW-0325">Glycoprotein</keyword>
<dbReference type="Pfam" id="PF00059">
    <property type="entry name" value="Lectin_C"/>
    <property type="match status" value="5"/>
</dbReference>
<feature type="domain" description="Fibronectin type-II" evidence="13">
    <location>
        <begin position="95"/>
        <end position="143"/>
    </location>
</feature>
<dbReference type="PANTHER" id="PTHR22803">
    <property type="entry name" value="MANNOSE, PHOSPHOLIPASE, LECTIN RECEPTOR RELATED"/>
    <property type="match status" value="1"/>
</dbReference>
<evidence type="ECO:0000256" key="11">
    <source>
        <dbReference type="SAM" id="Phobius"/>
    </source>
</evidence>
<dbReference type="InterPro" id="IPR018378">
    <property type="entry name" value="C-type_lectin_CS"/>
</dbReference>
<evidence type="ECO:0000313" key="15">
    <source>
        <dbReference type="Proteomes" id="UP000826234"/>
    </source>
</evidence>
<evidence type="ECO:0000256" key="10">
    <source>
        <dbReference type="PROSITE-ProRule" id="PRU00479"/>
    </source>
</evidence>
<dbReference type="CDD" id="cd00062">
    <property type="entry name" value="FN2"/>
    <property type="match status" value="1"/>
</dbReference>
<keyword evidence="15" id="KW-1185">Reference proteome</keyword>
<dbReference type="SUPFAM" id="SSF50370">
    <property type="entry name" value="Ricin B-like lectins"/>
    <property type="match status" value="1"/>
</dbReference>
<evidence type="ECO:0000256" key="6">
    <source>
        <dbReference type="ARBA" id="ARBA00022989"/>
    </source>
</evidence>
<evidence type="ECO:0000256" key="5">
    <source>
        <dbReference type="ARBA" id="ARBA00022737"/>
    </source>
</evidence>
<evidence type="ECO:0008006" key="16">
    <source>
        <dbReference type="Google" id="ProtNLM"/>
    </source>
</evidence>
<evidence type="ECO:0000256" key="3">
    <source>
        <dbReference type="ARBA" id="ARBA00022525"/>
    </source>
</evidence>
<protein>
    <recommendedName>
        <fullName evidence="16">Macrophage mannose receptor 1-like</fullName>
    </recommendedName>
</protein>
<dbReference type="InterPro" id="IPR001304">
    <property type="entry name" value="C-type_lectin-like"/>
</dbReference>
<dbReference type="Pfam" id="PF00040">
    <property type="entry name" value="fn2"/>
    <property type="match status" value="1"/>
</dbReference>
<dbReference type="InterPro" id="IPR016186">
    <property type="entry name" value="C-type_lectin-like/link_sf"/>
</dbReference>
<dbReference type="InterPro" id="IPR036943">
    <property type="entry name" value="FN_type2_sf"/>
</dbReference>
<accession>A0ABQ7TDI6</accession>
<evidence type="ECO:0000256" key="1">
    <source>
        <dbReference type="ARBA" id="ARBA00004167"/>
    </source>
</evidence>
<dbReference type="InterPro" id="IPR013806">
    <property type="entry name" value="Kringle-like"/>
</dbReference>
<feature type="domain" description="C-type lectin" evidence="12">
    <location>
        <begin position="418"/>
        <end position="529"/>
    </location>
</feature>
<keyword evidence="7 11" id="KW-0472">Membrane</keyword>
<proteinExistence type="predicted"/>
<dbReference type="PROSITE" id="PS50231">
    <property type="entry name" value="RICIN_B_LECTIN"/>
    <property type="match status" value="1"/>
</dbReference>
<dbReference type="SUPFAM" id="SSF57440">
    <property type="entry name" value="Kringle-like"/>
    <property type="match status" value="1"/>
</dbReference>
<keyword evidence="3" id="KW-0964">Secreted</keyword>
<evidence type="ECO:0000256" key="9">
    <source>
        <dbReference type="ARBA" id="ARBA00023180"/>
    </source>
</evidence>
<comment type="caution">
    <text evidence="14">The sequence shown here is derived from an EMBL/GenBank/DDBJ whole genome shotgun (WGS) entry which is preliminary data.</text>
</comment>
<evidence type="ECO:0000256" key="7">
    <source>
        <dbReference type="ARBA" id="ARBA00023136"/>
    </source>
</evidence>
<dbReference type="InterPro" id="IPR016187">
    <property type="entry name" value="CTDL_fold"/>
</dbReference>
<evidence type="ECO:0000259" key="13">
    <source>
        <dbReference type="PROSITE" id="PS51092"/>
    </source>
</evidence>
<evidence type="ECO:0000313" key="14">
    <source>
        <dbReference type="EMBL" id="KAH0627500.1"/>
    </source>
</evidence>
<evidence type="ECO:0000256" key="4">
    <source>
        <dbReference type="ARBA" id="ARBA00022692"/>
    </source>
</evidence>
<dbReference type="Gene3D" id="2.80.10.50">
    <property type="match status" value="1"/>
</dbReference>
<gene>
    <name evidence="14" type="ORF">JD844_003271</name>
</gene>
<feature type="domain" description="C-type lectin" evidence="12">
    <location>
        <begin position="143"/>
        <end position="186"/>
    </location>
</feature>
<dbReference type="Gene3D" id="3.10.100.10">
    <property type="entry name" value="Mannose-Binding Protein A, subunit A"/>
    <property type="match status" value="4"/>
</dbReference>
<dbReference type="SUPFAM" id="SSF56436">
    <property type="entry name" value="C-type lectin-like"/>
    <property type="match status" value="5"/>
</dbReference>
<dbReference type="PROSITE" id="PS00615">
    <property type="entry name" value="C_TYPE_LECTIN_1"/>
    <property type="match status" value="1"/>
</dbReference>
<feature type="disulfide bond" evidence="10">
    <location>
        <begin position="100"/>
        <end position="126"/>
    </location>
</feature>
<dbReference type="SMART" id="SM00034">
    <property type="entry name" value="CLECT"/>
    <property type="match status" value="4"/>
</dbReference>
<keyword evidence="4 11" id="KW-0812">Transmembrane</keyword>
<dbReference type="Gene3D" id="2.10.10.10">
    <property type="entry name" value="Fibronectin, type II, collagen-binding"/>
    <property type="match status" value="1"/>
</dbReference>
<dbReference type="Proteomes" id="UP000826234">
    <property type="component" value="Unassembled WGS sequence"/>
</dbReference>
<dbReference type="InterPro" id="IPR050111">
    <property type="entry name" value="C-type_lectin/snaclec_domain"/>
</dbReference>
<feature type="domain" description="C-type lectin" evidence="12">
    <location>
        <begin position="559"/>
        <end position="677"/>
    </location>
</feature>
<feature type="transmembrane region" description="Helical" evidence="11">
    <location>
        <begin position="702"/>
        <end position="724"/>
    </location>
</feature>
<evidence type="ECO:0000256" key="2">
    <source>
        <dbReference type="ARBA" id="ARBA00004613"/>
    </source>
</evidence>
<dbReference type="InterPro" id="IPR035992">
    <property type="entry name" value="Ricin_B-like_lectins"/>
</dbReference>
<feature type="domain" description="C-type lectin" evidence="12">
    <location>
        <begin position="188"/>
        <end position="301"/>
    </location>
</feature>
<dbReference type="CDD" id="cd00037">
    <property type="entry name" value="CLECT"/>
    <property type="match status" value="4"/>
</dbReference>
<keyword evidence="6 11" id="KW-1133">Transmembrane helix</keyword>
<sequence>MATKLCLAVPSNTSLVPLSLSPCNKTSELQKWACRNETLLTLGEEDLFLLPANGHKDKVILSKTPSSKSTWKIYGTKDSLCSKGYEALFTLEGNSLGAPCVFPFKYMNKWHAKCITDDDENTRLWCGTTADVNKDSLTGYCPVKGLASGTDADYWIGLNNLDFDSGWKWAGNHPFPYLNWAPGSPSPESEKICGSMQSKNGNWVNYKCDQKLGYICKKENSSLDSSVIPAEPTDVLWIGLNDQKTQMNFEWSDGTPVRFTKWQQGEPTHVKNIQEDCVIMSGENGSWGDYYCEDEFGYICKRKPLSSVPEEAEPVDPKCQKGFFSKTHKKKTWFEARDFCREIGGDLASIHSPEEEHIIEELYTLKTRTKRYFRWMDGSPVTYVAWAPDEPNFANDDENYAILSHHETALPGSGYTHYGNSSYSLVSPKMTWEDARKKCKSENSELASILNPYTQSFLWLLVLKYKEPVWIGLNSNLINEKYKWISTWKLIYTNWAAGEPKKKTACVYVDLDGHWKTGACNETYFYICEKYHGIIPTDPPEVPGRCPESKESHRSWIPFRGHCYAIYPIMVTWPIASMRCAHLGGTLTSIEDLAEVNFLLEHTRQFSLMDFWIGLFKNVEGEWIWQDNTELDFMNWKDAPPGTHSRSYYHDAYKFTFRDQCISMNGQNGEWFGEGCDYPQKGFICKTSKKQAKAPPSAHGTIVIVVLLVMLILISAGIAVYIFYKRRRRQLQTTAGFGNSLYQDNIVILRNDSDSLVDNKTGD</sequence>
<dbReference type="PROSITE" id="PS51092">
    <property type="entry name" value="FN2_2"/>
    <property type="match status" value="1"/>
</dbReference>
<dbReference type="PROSITE" id="PS50041">
    <property type="entry name" value="C_TYPE_LECTIN_2"/>
    <property type="match status" value="5"/>
</dbReference>
<dbReference type="EMBL" id="JAIPUX010000521">
    <property type="protein sequence ID" value="KAH0627500.1"/>
    <property type="molecule type" value="Genomic_DNA"/>
</dbReference>
<feature type="domain" description="C-type lectin" evidence="12">
    <location>
        <begin position="323"/>
        <end position="399"/>
    </location>
</feature>
<keyword evidence="5" id="KW-0677">Repeat</keyword>
<keyword evidence="8 10" id="KW-1015">Disulfide bond</keyword>
<evidence type="ECO:0000256" key="8">
    <source>
        <dbReference type="ARBA" id="ARBA00023157"/>
    </source>
</evidence>
<name>A0ABQ7TDI6_PHRPL</name>
<reference evidence="14 15" key="1">
    <citation type="journal article" date="2022" name="Gigascience">
        <title>A chromosome-level genome assembly and annotation of the desert horned lizard, Phrynosoma platyrhinos, provides insight into chromosomal rearrangements among reptiles.</title>
        <authorList>
            <person name="Koochekian N."/>
            <person name="Ascanio A."/>
            <person name="Farleigh K."/>
            <person name="Card D.C."/>
            <person name="Schield D.R."/>
            <person name="Castoe T.A."/>
            <person name="Jezkova T."/>
        </authorList>
    </citation>
    <scope>NUCLEOTIDE SEQUENCE [LARGE SCALE GENOMIC DNA]</scope>
    <source>
        <strain evidence="14">NK-2021</strain>
    </source>
</reference>